<evidence type="ECO:0000256" key="4">
    <source>
        <dbReference type="ARBA" id="ARBA00023306"/>
    </source>
</evidence>
<evidence type="ECO:0000313" key="7">
    <source>
        <dbReference type="Proteomes" id="UP001596142"/>
    </source>
</evidence>
<dbReference type="HAMAP" id="MF_01804">
    <property type="entry name" value="ScpB"/>
    <property type="match status" value="1"/>
</dbReference>
<comment type="similarity">
    <text evidence="5">Belongs to the ScpB family.</text>
</comment>
<dbReference type="NCBIfam" id="TIGR00281">
    <property type="entry name" value="SMC-Scp complex subunit ScpB"/>
    <property type="match status" value="1"/>
</dbReference>
<sequence length="192" mass="21630">MSNKDMLSVLEGLLFVCGDEGLAVPDAVKALDGDAGEVKEALRLLSSNYENEERGLQIKEFGDRFYMMTRKEHAPYFKKLIDQSRKGSLSQASLETLAIIAYQQPITRVEIEEIRGVKSEKPMQTLISKGLVQEAGRAQSTGRAILYQTTQRFLDVFELSSLEELPPLPEGKEESEEEADLFFESFEDTIKE</sequence>
<evidence type="ECO:0000256" key="3">
    <source>
        <dbReference type="ARBA" id="ARBA00022829"/>
    </source>
</evidence>
<dbReference type="Pfam" id="PF04079">
    <property type="entry name" value="SMC_ScpB"/>
    <property type="match status" value="1"/>
</dbReference>
<keyword evidence="2 5" id="KW-0132">Cell division</keyword>
<comment type="function">
    <text evidence="5">Participates in chromosomal partition during cell division. May act via the formation of a condensin-like complex containing Smc and ScpA that pull DNA away from mid-cell into both cell halves.</text>
</comment>
<dbReference type="InterPro" id="IPR036390">
    <property type="entry name" value="WH_DNA-bd_sf"/>
</dbReference>
<dbReference type="PANTHER" id="PTHR34298">
    <property type="entry name" value="SEGREGATION AND CONDENSATION PROTEIN B"/>
    <property type="match status" value="1"/>
</dbReference>
<organism evidence="6 7">
    <name type="scientific">Thalassorhabdus alkalitolerans</name>
    <dbReference type="NCBI Taxonomy" id="2282697"/>
    <lineage>
        <taxon>Bacteria</taxon>
        <taxon>Bacillati</taxon>
        <taxon>Bacillota</taxon>
        <taxon>Bacilli</taxon>
        <taxon>Bacillales</taxon>
        <taxon>Bacillaceae</taxon>
        <taxon>Thalassorhabdus</taxon>
    </lineage>
</organism>
<reference evidence="7" key="1">
    <citation type="journal article" date="2019" name="Int. J. Syst. Evol. Microbiol.">
        <title>The Global Catalogue of Microorganisms (GCM) 10K type strain sequencing project: providing services to taxonomists for standard genome sequencing and annotation.</title>
        <authorList>
            <consortium name="The Broad Institute Genomics Platform"/>
            <consortium name="The Broad Institute Genome Sequencing Center for Infectious Disease"/>
            <person name="Wu L."/>
            <person name="Ma J."/>
        </authorList>
    </citation>
    <scope>NUCLEOTIDE SEQUENCE [LARGE SCALE GENOMIC DNA]</scope>
    <source>
        <strain evidence="7">CECT 7184</strain>
    </source>
</reference>
<gene>
    <name evidence="5 6" type="primary">scpB</name>
    <name evidence="6" type="ORF">ACFPU1_15420</name>
</gene>
<keyword evidence="7" id="KW-1185">Reference proteome</keyword>
<name>A0ABW0YVS4_9BACI</name>
<comment type="subcellular location">
    <subcellularLocation>
        <location evidence="5">Cytoplasm</location>
    </subcellularLocation>
    <text evidence="5">Associated with two foci at the outer edges of the nucleoid region in young cells, and at four foci within both cell halves in older cells.</text>
</comment>
<comment type="caution">
    <text evidence="6">The sequence shown here is derived from an EMBL/GenBank/DDBJ whole genome shotgun (WGS) entry which is preliminary data.</text>
</comment>
<dbReference type="PANTHER" id="PTHR34298:SF2">
    <property type="entry name" value="SEGREGATION AND CONDENSATION PROTEIN B"/>
    <property type="match status" value="1"/>
</dbReference>
<dbReference type="InterPro" id="IPR036388">
    <property type="entry name" value="WH-like_DNA-bd_sf"/>
</dbReference>
<keyword evidence="1 5" id="KW-0963">Cytoplasm</keyword>
<evidence type="ECO:0000256" key="2">
    <source>
        <dbReference type="ARBA" id="ARBA00022618"/>
    </source>
</evidence>
<proteinExistence type="inferred from homology"/>
<evidence type="ECO:0000256" key="1">
    <source>
        <dbReference type="ARBA" id="ARBA00022490"/>
    </source>
</evidence>
<keyword evidence="3 5" id="KW-0159">Chromosome partition</keyword>
<dbReference type="Gene3D" id="1.10.10.10">
    <property type="entry name" value="Winged helix-like DNA-binding domain superfamily/Winged helix DNA-binding domain"/>
    <property type="match status" value="2"/>
</dbReference>
<accession>A0ABW0YVS4</accession>
<dbReference type="Proteomes" id="UP001596142">
    <property type="component" value="Unassembled WGS sequence"/>
</dbReference>
<evidence type="ECO:0000256" key="5">
    <source>
        <dbReference type="HAMAP-Rule" id="MF_01804"/>
    </source>
</evidence>
<dbReference type="SUPFAM" id="SSF46785">
    <property type="entry name" value="Winged helix' DNA-binding domain"/>
    <property type="match status" value="2"/>
</dbReference>
<dbReference type="PIRSF" id="PIRSF019345">
    <property type="entry name" value="ScpB"/>
    <property type="match status" value="1"/>
</dbReference>
<keyword evidence="4 5" id="KW-0131">Cell cycle</keyword>
<dbReference type="RefSeq" id="WP_385942712.1">
    <property type="nucleotide sequence ID" value="NZ_JBHSOZ010000010.1"/>
</dbReference>
<dbReference type="EMBL" id="JBHSOZ010000010">
    <property type="protein sequence ID" value="MFC5714139.1"/>
    <property type="molecule type" value="Genomic_DNA"/>
</dbReference>
<dbReference type="InterPro" id="IPR005234">
    <property type="entry name" value="ScpB_csome_segregation"/>
</dbReference>
<comment type="subunit">
    <text evidence="5">Homodimer. Homodimerization may be required to stabilize the binding of ScpA to the Smc head domains. Component of a cohesin-like complex composed of ScpA, ScpB and the Smc homodimer, in which ScpA and ScpB bind to the head domain of Smc. The presence of the three proteins is required for the association of the complex with DNA.</text>
</comment>
<protein>
    <recommendedName>
        <fullName evidence="5">Segregation and condensation protein B</fullName>
    </recommendedName>
</protein>
<evidence type="ECO:0000313" key="6">
    <source>
        <dbReference type="EMBL" id="MFC5714139.1"/>
    </source>
</evidence>